<keyword evidence="4" id="KW-1185">Reference proteome</keyword>
<accession>A0A5B8I6A4</accession>
<feature type="domain" description="Bacteriophage lambda Replication protein O N-terminal" evidence="2">
    <location>
        <begin position="19"/>
        <end position="113"/>
    </location>
</feature>
<dbReference type="GO" id="GO:0006260">
    <property type="term" value="P:DNA replication"/>
    <property type="evidence" value="ECO:0007669"/>
    <property type="project" value="InterPro"/>
</dbReference>
<dbReference type="EMBL" id="CP042220">
    <property type="protein sequence ID" value="QDX29518.1"/>
    <property type="molecule type" value="Genomic_DNA"/>
</dbReference>
<dbReference type="InterPro" id="IPR036388">
    <property type="entry name" value="WH-like_DNA-bd_sf"/>
</dbReference>
<feature type="region of interest" description="Disordered" evidence="1">
    <location>
        <begin position="134"/>
        <end position="185"/>
    </location>
</feature>
<protein>
    <submittedName>
        <fullName evidence="3">Phage replication protein</fullName>
    </submittedName>
</protein>
<reference evidence="3 4" key="1">
    <citation type="journal article" date="2019" name="Environ. Microbiol.">
        <title>The phytopathogenic nature of Dickeya aquatica 174/2 and the dynamic early evolution of Dickeya pathogenicity.</title>
        <authorList>
            <person name="Duprey A."/>
            <person name="Taib N."/>
            <person name="Leonard S."/>
            <person name="Garin T."/>
            <person name="Flandrois J.P."/>
            <person name="Nasser W."/>
            <person name="Brochier-Armanet C."/>
            <person name="Reverchon S."/>
        </authorList>
    </citation>
    <scope>NUCLEOTIDE SEQUENCE [LARGE SCALE GENOMIC DNA]</scope>
    <source>
        <strain evidence="3 4">NCPPB 569</strain>
    </source>
</reference>
<dbReference type="NCBIfam" id="TIGR01610">
    <property type="entry name" value="phage_O_Nterm"/>
    <property type="match status" value="1"/>
</dbReference>
<proteinExistence type="predicted"/>
<dbReference type="STRING" id="568768.GCA_000406125_02564"/>
<dbReference type="AlphaFoldDB" id="A0A5B8I6A4"/>
<dbReference type="RefSeq" id="WP_042871551.1">
    <property type="nucleotide sequence ID" value="NZ_CM001975.1"/>
</dbReference>
<feature type="compositionally biased region" description="Basic and acidic residues" evidence="1">
    <location>
        <begin position="167"/>
        <end position="180"/>
    </location>
</feature>
<dbReference type="KEGG" id="dic:Dpoa569_0001293"/>
<dbReference type="OrthoDB" id="6313655at2"/>
<name>A0A5B8I6A4_9GAMM</name>
<gene>
    <name evidence="3" type="ORF">Dpoa569_0001293</name>
</gene>
<evidence type="ECO:0000256" key="1">
    <source>
        <dbReference type="SAM" id="MobiDB-lite"/>
    </source>
</evidence>
<dbReference type="Gene3D" id="1.10.10.10">
    <property type="entry name" value="Winged helix-like DNA-binding domain superfamily/Winged helix DNA-binding domain"/>
    <property type="match status" value="1"/>
</dbReference>
<sequence>MNTAEVIKFPGPEPGQEKRVADLDDGYTRTANELLEAVMLSGLTQHQLLIVMAVWRKTYGYNKKMDWIGNEQFAELTGMAATKCSTARNELIRMGVLVQQGRQVGMNKAVSEWKTKFNGFSKTFTESVKKTFPKSVKSDLPKRSNTKDNITKDNKDSITPIVPAGDACEKPPEQDEEKPPEQPASQAIKTVFSHWQAEHNHLTSKLDQKRRKRINARLDEGFTVADLCKAISGAKYDSWLMGKNPSNKRYDGIETILRDAAQVEKLRDLDDNEHAKAIAAGKYSATTARNLDRLQRWAGEGDSGAPF</sequence>
<dbReference type="Pfam" id="PF04492">
    <property type="entry name" value="Phage_rep_O"/>
    <property type="match status" value="1"/>
</dbReference>
<evidence type="ECO:0000259" key="2">
    <source>
        <dbReference type="Pfam" id="PF04492"/>
    </source>
</evidence>
<dbReference type="InterPro" id="IPR006497">
    <property type="entry name" value="Phage_lambda_VrpO_N"/>
</dbReference>
<dbReference type="Proteomes" id="UP000320591">
    <property type="component" value="Chromosome"/>
</dbReference>
<evidence type="ECO:0000313" key="4">
    <source>
        <dbReference type="Proteomes" id="UP000320591"/>
    </source>
</evidence>
<evidence type="ECO:0000313" key="3">
    <source>
        <dbReference type="EMBL" id="QDX29518.1"/>
    </source>
</evidence>
<organism evidence="3 4">
    <name type="scientific">Dickeya poaceiphila</name>
    <dbReference type="NCBI Taxonomy" id="568768"/>
    <lineage>
        <taxon>Bacteria</taxon>
        <taxon>Pseudomonadati</taxon>
        <taxon>Pseudomonadota</taxon>
        <taxon>Gammaproteobacteria</taxon>
        <taxon>Enterobacterales</taxon>
        <taxon>Pectobacteriaceae</taxon>
        <taxon>Dickeya</taxon>
    </lineage>
</organism>
<feature type="compositionally biased region" description="Basic and acidic residues" evidence="1">
    <location>
        <begin position="136"/>
        <end position="156"/>
    </location>
</feature>